<evidence type="ECO:0000256" key="2">
    <source>
        <dbReference type="ARBA" id="ARBA00022777"/>
    </source>
</evidence>
<accession>A0A812NZU4</accession>
<organism evidence="4 5">
    <name type="scientific">Symbiodinium pilosum</name>
    <name type="common">Dinoflagellate</name>
    <dbReference type="NCBI Taxonomy" id="2952"/>
    <lineage>
        <taxon>Eukaryota</taxon>
        <taxon>Sar</taxon>
        <taxon>Alveolata</taxon>
        <taxon>Dinophyceae</taxon>
        <taxon>Suessiales</taxon>
        <taxon>Symbiodiniaceae</taxon>
        <taxon>Symbiodinium</taxon>
    </lineage>
</organism>
<dbReference type="EMBL" id="CAJNIZ010012014">
    <property type="protein sequence ID" value="CAE7327903.1"/>
    <property type="molecule type" value="Genomic_DNA"/>
</dbReference>
<dbReference type="Proteomes" id="UP000649617">
    <property type="component" value="Unassembled WGS sequence"/>
</dbReference>
<dbReference type="GO" id="GO:0004340">
    <property type="term" value="F:glucokinase activity"/>
    <property type="evidence" value="ECO:0007669"/>
    <property type="project" value="InterPro"/>
</dbReference>
<keyword evidence="1" id="KW-0808">Transferase</keyword>
<dbReference type="GO" id="GO:0005524">
    <property type="term" value="F:ATP binding"/>
    <property type="evidence" value="ECO:0007669"/>
    <property type="project" value="InterPro"/>
</dbReference>
<dbReference type="AlphaFoldDB" id="A0A812NZU4"/>
<name>A0A812NZU4_SYMPI</name>
<protein>
    <submittedName>
        <fullName evidence="4">Glk protein</fullName>
    </submittedName>
</protein>
<evidence type="ECO:0000256" key="1">
    <source>
        <dbReference type="ARBA" id="ARBA00022679"/>
    </source>
</evidence>
<evidence type="ECO:0000256" key="3">
    <source>
        <dbReference type="SAM" id="MobiDB-lite"/>
    </source>
</evidence>
<proteinExistence type="predicted"/>
<dbReference type="InterPro" id="IPR003836">
    <property type="entry name" value="Glucokinase"/>
</dbReference>
<sequence length="513" mass="57626">MRDFLKVSVPVCYVPGISAYVSLLFSPAYGAQCATFALYVQPFGGIYITGGVTKKIRDWLLKEGSFLKAYYDKGRDRASAARLHRPIADSTTPAEAPEADEAARMEVEAEADHNAVQQWLERPVANNRELFPTMRAYHEQVIRPEMYSLIVQLETGLKTLNNALFTMRRELSWMTAENRLIGWMLQQTPKVAAFVHDRGLVTDHNAREVKRYMNALTTEPTTVPAGNEFYSSMTLLTFKAFELRSDFLEKYGGPTGCPIYTDERTAVKGYHVKVAPCSPQWQRKLESPLRVLLACINSSPDHNSTSRLTVLWKTLTLLEPVQGDDFKEDITAWARLFYFEEDGEFKGRLEICRDLEKILMSASTETTTPEPTLWAQKWNQVQWGAQYELDQAEAAAFAKARSEATPTGKGLQLGKAKRHWSNAAVHVNYYEPLPFPLQFIVVDHIYFSWDEMCDKFKKQEHKIGDYSIATCGGKPPAPVVSDLQSQAAAAEAAPKKGSQTTPPKSKGRGRGSA</sequence>
<feature type="region of interest" description="Disordered" evidence="3">
    <location>
        <begin position="477"/>
        <end position="513"/>
    </location>
</feature>
<keyword evidence="2" id="KW-0418">Kinase</keyword>
<evidence type="ECO:0000313" key="5">
    <source>
        <dbReference type="Proteomes" id="UP000649617"/>
    </source>
</evidence>
<dbReference type="Pfam" id="PF02685">
    <property type="entry name" value="Glucokinase"/>
    <property type="match status" value="1"/>
</dbReference>
<gene>
    <name evidence="4" type="primary">glk</name>
    <name evidence="4" type="ORF">SPIL2461_LOCUS7588</name>
</gene>
<dbReference type="GO" id="GO:0005536">
    <property type="term" value="F:D-glucose binding"/>
    <property type="evidence" value="ECO:0007669"/>
    <property type="project" value="InterPro"/>
</dbReference>
<dbReference type="Gene3D" id="3.40.367.20">
    <property type="match status" value="1"/>
</dbReference>
<keyword evidence="5" id="KW-1185">Reference proteome</keyword>
<comment type="caution">
    <text evidence="4">The sequence shown here is derived from an EMBL/GenBank/DDBJ whole genome shotgun (WGS) entry which is preliminary data.</text>
</comment>
<evidence type="ECO:0000313" key="4">
    <source>
        <dbReference type="EMBL" id="CAE7327903.1"/>
    </source>
</evidence>
<reference evidence="4" key="1">
    <citation type="submission" date="2021-02" db="EMBL/GenBank/DDBJ databases">
        <authorList>
            <person name="Dougan E. K."/>
            <person name="Rhodes N."/>
            <person name="Thang M."/>
            <person name="Chan C."/>
        </authorList>
    </citation>
    <scope>NUCLEOTIDE SEQUENCE</scope>
</reference>
<dbReference type="GO" id="GO:0006096">
    <property type="term" value="P:glycolytic process"/>
    <property type="evidence" value="ECO:0007669"/>
    <property type="project" value="InterPro"/>
</dbReference>